<dbReference type="InterPro" id="IPR010213">
    <property type="entry name" value="TF_NusA"/>
</dbReference>
<dbReference type="SUPFAM" id="SSF54814">
    <property type="entry name" value="Prokaryotic type KH domain (KH-domain type II)"/>
    <property type="match status" value="2"/>
</dbReference>
<dbReference type="RefSeq" id="WP_378166809.1">
    <property type="nucleotide sequence ID" value="NZ_JBHSBU010000001.1"/>
</dbReference>
<proteinExistence type="inferred from homology"/>
<dbReference type="EMBL" id="JBHSBU010000001">
    <property type="protein sequence ID" value="MFC4161168.1"/>
    <property type="molecule type" value="Genomic_DNA"/>
</dbReference>
<dbReference type="NCBIfam" id="TIGR01953">
    <property type="entry name" value="NusA"/>
    <property type="match status" value="1"/>
</dbReference>
<dbReference type="CDD" id="cd02134">
    <property type="entry name" value="KH-II_NusA_rpt1"/>
    <property type="match status" value="1"/>
</dbReference>
<dbReference type="InterPro" id="IPR009019">
    <property type="entry name" value="KH_sf_prok-type"/>
</dbReference>
<evidence type="ECO:0000256" key="2">
    <source>
        <dbReference type="ARBA" id="ARBA00022490"/>
    </source>
</evidence>
<dbReference type="SUPFAM" id="SSF69705">
    <property type="entry name" value="Transcription factor NusA, N-terminal domain"/>
    <property type="match status" value="1"/>
</dbReference>
<dbReference type="Pfam" id="PF26594">
    <property type="entry name" value="KH_NusA_2nd"/>
    <property type="match status" value="1"/>
</dbReference>
<dbReference type="InterPro" id="IPR010995">
    <property type="entry name" value="DNA_repair_Rad51/TF_NusA_a-hlx"/>
</dbReference>
<dbReference type="SUPFAM" id="SSF47794">
    <property type="entry name" value="Rad51 N-terminal domain-like"/>
    <property type="match status" value="2"/>
</dbReference>
<dbReference type="Gene3D" id="2.40.50.140">
    <property type="entry name" value="Nucleic acid-binding proteins"/>
    <property type="match status" value="1"/>
</dbReference>
<comment type="caution">
    <text evidence="9">The sequence shown here is derived from an EMBL/GenBank/DDBJ whole genome shotgun (WGS) entry which is preliminary data.</text>
</comment>
<evidence type="ECO:0000256" key="6">
    <source>
        <dbReference type="ARBA" id="ARBA00023163"/>
    </source>
</evidence>
<comment type="similarity">
    <text evidence="7">Belongs to the NusA family.</text>
</comment>
<dbReference type="PROSITE" id="PS50126">
    <property type="entry name" value="S1"/>
    <property type="match status" value="1"/>
</dbReference>
<dbReference type="InterPro" id="IPR010214">
    <property type="entry name" value="Tscrpt_termin_fac_NusA_C_rpt"/>
</dbReference>
<name>A0ABV8MVM9_9NEIS</name>
<dbReference type="Gene3D" id="3.30.300.20">
    <property type="match status" value="2"/>
</dbReference>
<keyword evidence="3 7" id="KW-0889">Transcription antitermination</keyword>
<dbReference type="CDD" id="cd22529">
    <property type="entry name" value="KH-II_NusA_rpt2"/>
    <property type="match status" value="1"/>
</dbReference>
<evidence type="ECO:0000256" key="3">
    <source>
        <dbReference type="ARBA" id="ARBA00022814"/>
    </source>
</evidence>
<dbReference type="InterPro" id="IPR003029">
    <property type="entry name" value="S1_domain"/>
</dbReference>
<dbReference type="NCBIfam" id="TIGR01954">
    <property type="entry name" value="nusA_Cterm_rpt"/>
    <property type="match status" value="2"/>
</dbReference>
<dbReference type="Gene3D" id="1.10.150.20">
    <property type="entry name" value="5' to 3' exonuclease, C-terminal subdomain"/>
    <property type="match status" value="2"/>
</dbReference>
<evidence type="ECO:0000313" key="9">
    <source>
        <dbReference type="EMBL" id="MFC4161168.1"/>
    </source>
</evidence>
<dbReference type="InterPro" id="IPR013735">
    <property type="entry name" value="TF_NusA_N"/>
</dbReference>
<dbReference type="HAMAP" id="MF_00945_B">
    <property type="entry name" value="NusA_B"/>
    <property type="match status" value="1"/>
</dbReference>
<dbReference type="PANTHER" id="PTHR22648:SF0">
    <property type="entry name" value="TRANSCRIPTION TERMINATION_ANTITERMINATION PROTEIN NUSA"/>
    <property type="match status" value="1"/>
</dbReference>
<evidence type="ECO:0000256" key="1">
    <source>
        <dbReference type="ARBA" id="ARBA00022472"/>
    </source>
</evidence>
<dbReference type="Proteomes" id="UP001595791">
    <property type="component" value="Unassembled WGS sequence"/>
</dbReference>
<dbReference type="Pfam" id="PF00575">
    <property type="entry name" value="S1"/>
    <property type="match status" value="1"/>
</dbReference>
<accession>A0ABV8MVM9</accession>
<dbReference type="CDD" id="cd04455">
    <property type="entry name" value="S1_NusA"/>
    <property type="match status" value="1"/>
</dbReference>
<keyword evidence="2 7" id="KW-0963">Cytoplasm</keyword>
<dbReference type="InterPro" id="IPR012340">
    <property type="entry name" value="NA-bd_OB-fold"/>
</dbReference>
<dbReference type="Pfam" id="PF13184">
    <property type="entry name" value="KH_NusA_1st"/>
    <property type="match status" value="1"/>
</dbReference>
<dbReference type="InterPro" id="IPR036555">
    <property type="entry name" value="NusA_N_sf"/>
</dbReference>
<dbReference type="SUPFAM" id="SSF50249">
    <property type="entry name" value="Nucleic acid-binding proteins"/>
    <property type="match status" value="1"/>
</dbReference>
<comment type="subcellular location">
    <subcellularLocation>
        <location evidence="7">Cytoplasm</location>
    </subcellularLocation>
</comment>
<dbReference type="InterPro" id="IPR030842">
    <property type="entry name" value="TF_NusA_bacterial"/>
</dbReference>
<sequence length="492" mass="55135">MSREILLLVDALAREKNVSQDIVFSALEMALASATKKRFTDEVDVRVSIDRQTGDHVSFRRWEVVEDNDHEEPSRQLAITDVLEKNLKLEIGDFYEEPLEPVEFGRIGAQTAKQVILQKIRDAEREQILNDFLQRREHLVTGTIKRIERGNAIVEVGKLEAKLPREHMIPKENLRVGDRVRAYLLKIDRDGRGAQLVLSRTVPEFIMKLFELEVPEIEEGLIEIKAAARDPGARAKIAVKSNDQRVDPQGTCIGMRGSRVQAVTGELSGERVDIVLWSSDPAQFVIGALAPAEVNKIMVDEDNHSMDVVVDEDNLAMAIGRGGQNVRLASELTGWNLNIMTVEEAEQKHQVEFSRVRELFMAALDVDEELADVLVQEGFSTLEEVAYVPIQEMLDIEGFDESIVNELRSRARDALLTQAIVKEEQVEHGAEELLGLDGMTQEIARALAANGVGTRDDLAELAVDELTEMTGMDADSAKQLIMTARAHWFEQQ</sequence>
<evidence type="ECO:0000313" key="10">
    <source>
        <dbReference type="Proteomes" id="UP001595791"/>
    </source>
</evidence>
<gene>
    <name evidence="7 9" type="primary">nusA</name>
    <name evidence="9" type="ORF">ACFOW7_17660</name>
</gene>
<evidence type="ECO:0000256" key="7">
    <source>
        <dbReference type="HAMAP-Rule" id="MF_00945"/>
    </source>
</evidence>
<organism evidence="9 10">
    <name type="scientific">Chitinimonas lacunae</name>
    <dbReference type="NCBI Taxonomy" id="1963018"/>
    <lineage>
        <taxon>Bacteria</taxon>
        <taxon>Pseudomonadati</taxon>
        <taxon>Pseudomonadota</taxon>
        <taxon>Betaproteobacteria</taxon>
        <taxon>Neisseriales</taxon>
        <taxon>Chitinibacteraceae</taxon>
        <taxon>Chitinimonas</taxon>
    </lineage>
</organism>
<evidence type="ECO:0000256" key="4">
    <source>
        <dbReference type="ARBA" id="ARBA00022884"/>
    </source>
</evidence>
<dbReference type="InterPro" id="IPR025249">
    <property type="entry name" value="TF_NusA_KH_1st"/>
</dbReference>
<dbReference type="InterPro" id="IPR015946">
    <property type="entry name" value="KH_dom-like_a/b"/>
</dbReference>
<keyword evidence="10" id="KW-1185">Reference proteome</keyword>
<reference evidence="10" key="1">
    <citation type="journal article" date="2019" name="Int. J. Syst. Evol. Microbiol.">
        <title>The Global Catalogue of Microorganisms (GCM) 10K type strain sequencing project: providing services to taxonomists for standard genome sequencing and annotation.</title>
        <authorList>
            <consortium name="The Broad Institute Genomics Platform"/>
            <consortium name="The Broad Institute Genome Sequencing Center for Infectious Disease"/>
            <person name="Wu L."/>
            <person name="Ma J."/>
        </authorList>
    </citation>
    <scope>NUCLEOTIDE SEQUENCE [LARGE SCALE GENOMIC DNA]</scope>
    <source>
        <strain evidence="10">LMG 29894</strain>
    </source>
</reference>
<dbReference type="SMART" id="SM00316">
    <property type="entry name" value="S1"/>
    <property type="match status" value="1"/>
</dbReference>
<dbReference type="Pfam" id="PF08529">
    <property type="entry name" value="NusA_N"/>
    <property type="match status" value="1"/>
</dbReference>
<evidence type="ECO:0000259" key="8">
    <source>
        <dbReference type="PROSITE" id="PS50126"/>
    </source>
</evidence>
<dbReference type="Pfam" id="PF14520">
    <property type="entry name" value="HHH_5"/>
    <property type="match status" value="1"/>
</dbReference>
<comment type="function">
    <text evidence="7">Participates in both transcription termination and antitermination.</text>
</comment>
<dbReference type="PROSITE" id="PS50084">
    <property type="entry name" value="KH_TYPE_1"/>
    <property type="match status" value="1"/>
</dbReference>
<evidence type="ECO:0000256" key="5">
    <source>
        <dbReference type="ARBA" id="ARBA00023015"/>
    </source>
</evidence>
<dbReference type="InterPro" id="IPR058582">
    <property type="entry name" value="KH_NusA_2nd"/>
</dbReference>
<dbReference type="PANTHER" id="PTHR22648">
    <property type="entry name" value="TRANSCRIPTION TERMINATION FACTOR NUSA"/>
    <property type="match status" value="1"/>
</dbReference>
<keyword evidence="4 7" id="KW-0694">RNA-binding</keyword>
<feature type="domain" description="S1 motif" evidence="8">
    <location>
        <begin position="137"/>
        <end position="201"/>
    </location>
</feature>
<dbReference type="Gene3D" id="3.30.1480.10">
    <property type="entry name" value="NusA, N-terminal domain"/>
    <property type="match status" value="1"/>
</dbReference>
<comment type="subunit">
    <text evidence="7">Monomer. Binds directly to the core enzyme of the DNA-dependent RNA polymerase and to nascent RNA.</text>
</comment>
<protein>
    <recommendedName>
        <fullName evidence="7">Transcription termination/antitermination protein NusA</fullName>
    </recommendedName>
</protein>
<keyword evidence="6 7" id="KW-0804">Transcription</keyword>
<keyword evidence="5 7" id="KW-0805">Transcription regulation</keyword>
<keyword evidence="1 7" id="KW-0806">Transcription termination</keyword>